<feature type="region of interest" description="Disordered" evidence="2">
    <location>
        <begin position="431"/>
        <end position="450"/>
    </location>
</feature>
<comment type="caution">
    <text evidence="4">The sequence shown here is derived from an EMBL/GenBank/DDBJ whole genome shotgun (WGS) entry which is preliminary data.</text>
</comment>
<dbReference type="PANTHER" id="PTHR47990">
    <property type="entry name" value="2-OXOGLUTARATE (2OG) AND FE(II)-DEPENDENT OXYGENASE SUPERFAMILY PROTEIN-RELATED"/>
    <property type="match status" value="1"/>
</dbReference>
<dbReference type="InterPro" id="IPR027443">
    <property type="entry name" value="IPNS-like_sf"/>
</dbReference>
<dbReference type="Proteomes" id="UP001345827">
    <property type="component" value="Unassembled WGS sequence"/>
</dbReference>
<feature type="compositionally biased region" description="Basic and acidic residues" evidence="2">
    <location>
        <begin position="233"/>
        <end position="251"/>
    </location>
</feature>
<evidence type="ECO:0000313" key="5">
    <source>
        <dbReference type="Proteomes" id="UP001345827"/>
    </source>
</evidence>
<sequence length="450" mass="50273">MADTKDHEFNPDAYPPFPSNVPVAQLETFKFDTLHADGKSLNGQTLRSACYHHGVFYISLADSESFYNNIPERAKDVMHLLEPIFNLPQMKKDKFISSDLVSKVGGYQRAGASVVDEKNAPEFPEIFNIPKNDIKDYYRVPGALSSALVQGLWPSVILKHGNWKKIMWFMSACHEICMKVLNVLSIQAGLPVGASLRQLHQFSLPSSDILRVIRGPARYYRADDNTGEDEDERGPYWKGEEEDNANKKAADEEGAAEEGAAEEGAAEDAAEEGAAEDAAAEDEEDVHMLLHRDMGTITILFNWLGGLQVKDRDTGTLMWVEPKAGHAVVIVGKALAYFLDGQDDGTLGAWHRLVAAPGPEQGKFARYSLGYFVRPEDDVLLKKATAIPDSDVLCKMRRTGWRFRRESEEEIPTAKEWIVMKQAKRLGQGEGVARWEEEIDAEEGEEMERP</sequence>
<dbReference type="Gene3D" id="2.60.120.330">
    <property type="entry name" value="B-lactam Antibiotic, Isopenicillin N Synthase, Chain"/>
    <property type="match status" value="1"/>
</dbReference>
<feature type="compositionally biased region" description="Acidic residues" evidence="2">
    <location>
        <begin position="437"/>
        <end position="450"/>
    </location>
</feature>
<protein>
    <recommendedName>
        <fullName evidence="3">Non-haem dioxygenase N-terminal domain-containing protein</fullName>
    </recommendedName>
</protein>
<dbReference type="Pfam" id="PF14226">
    <property type="entry name" value="DIOX_N"/>
    <property type="match status" value="1"/>
</dbReference>
<accession>A0AAV9PXP8</accession>
<evidence type="ECO:0000256" key="1">
    <source>
        <dbReference type="ARBA" id="ARBA00008056"/>
    </source>
</evidence>
<gene>
    <name evidence="4" type="ORF">LTR25_010157</name>
</gene>
<dbReference type="InterPro" id="IPR026992">
    <property type="entry name" value="DIOX_N"/>
</dbReference>
<dbReference type="AlphaFoldDB" id="A0AAV9PXP8"/>
<evidence type="ECO:0000313" key="4">
    <source>
        <dbReference type="EMBL" id="KAK5528972.1"/>
    </source>
</evidence>
<organism evidence="4 5">
    <name type="scientific">Vermiconidia calcicola</name>
    <dbReference type="NCBI Taxonomy" id="1690605"/>
    <lineage>
        <taxon>Eukaryota</taxon>
        <taxon>Fungi</taxon>
        <taxon>Dikarya</taxon>
        <taxon>Ascomycota</taxon>
        <taxon>Pezizomycotina</taxon>
        <taxon>Dothideomycetes</taxon>
        <taxon>Dothideomycetidae</taxon>
        <taxon>Mycosphaerellales</taxon>
        <taxon>Extremaceae</taxon>
        <taxon>Vermiconidia</taxon>
    </lineage>
</organism>
<evidence type="ECO:0000259" key="3">
    <source>
        <dbReference type="Pfam" id="PF14226"/>
    </source>
</evidence>
<keyword evidence="5" id="KW-1185">Reference proteome</keyword>
<feature type="compositionally biased region" description="Acidic residues" evidence="2">
    <location>
        <begin position="252"/>
        <end position="282"/>
    </location>
</feature>
<proteinExistence type="inferred from homology"/>
<dbReference type="InterPro" id="IPR050231">
    <property type="entry name" value="Iron_ascorbate_oxido_reductase"/>
</dbReference>
<feature type="domain" description="Non-haem dioxygenase N-terminal" evidence="3">
    <location>
        <begin position="21"/>
        <end position="132"/>
    </location>
</feature>
<evidence type="ECO:0000256" key="2">
    <source>
        <dbReference type="SAM" id="MobiDB-lite"/>
    </source>
</evidence>
<name>A0AAV9PXP8_9PEZI</name>
<reference evidence="4 5" key="1">
    <citation type="submission" date="2023-06" db="EMBL/GenBank/DDBJ databases">
        <title>Black Yeasts Isolated from many extreme environments.</title>
        <authorList>
            <person name="Coleine C."/>
            <person name="Stajich J.E."/>
            <person name="Selbmann L."/>
        </authorList>
    </citation>
    <scope>NUCLEOTIDE SEQUENCE [LARGE SCALE GENOMIC DNA]</scope>
    <source>
        <strain evidence="4 5">CCFEE 5887</strain>
    </source>
</reference>
<dbReference type="SUPFAM" id="SSF51197">
    <property type="entry name" value="Clavaminate synthase-like"/>
    <property type="match status" value="1"/>
</dbReference>
<comment type="similarity">
    <text evidence="1">Belongs to the iron/ascorbate-dependent oxidoreductase family.</text>
</comment>
<feature type="region of interest" description="Disordered" evidence="2">
    <location>
        <begin position="221"/>
        <end position="282"/>
    </location>
</feature>
<dbReference type="EMBL" id="JAXLQG010000024">
    <property type="protein sequence ID" value="KAK5528972.1"/>
    <property type="molecule type" value="Genomic_DNA"/>
</dbReference>